<dbReference type="Bgee" id="ENSPREG00000010668">
    <property type="expression patterns" value="Expressed in head"/>
</dbReference>
<dbReference type="PANTHER" id="PTHR31054">
    <property type="entry name" value="ZYGOTE ARREST PROTEIN 1-LIKE ISOFORM X1"/>
    <property type="match status" value="1"/>
</dbReference>
<evidence type="ECO:0000256" key="13">
    <source>
        <dbReference type="SAM" id="Phobius"/>
    </source>
</evidence>
<keyword evidence="13" id="KW-1133">Transmembrane helix</keyword>
<evidence type="ECO:0000256" key="3">
    <source>
        <dbReference type="ARBA" id="ARBA00022490"/>
    </source>
</evidence>
<keyword evidence="16" id="KW-1185">Reference proteome</keyword>
<dbReference type="Proteomes" id="UP000242638">
    <property type="component" value="Unassembled WGS sequence"/>
</dbReference>
<reference evidence="15" key="3">
    <citation type="submission" date="2025-09" db="UniProtKB">
        <authorList>
            <consortium name="Ensembl"/>
        </authorList>
    </citation>
    <scope>IDENTIFICATION</scope>
    <source>
        <strain evidence="15">Guanapo</strain>
    </source>
</reference>
<name>A0A3P9P1V5_POERE</name>
<dbReference type="STRING" id="8081.ENSPREP00000015805"/>
<dbReference type="AlphaFoldDB" id="A0A3P9P1V5"/>
<dbReference type="GO" id="GO:0048477">
    <property type="term" value="P:oogenesis"/>
    <property type="evidence" value="ECO:0007669"/>
    <property type="project" value="UniProtKB-KW"/>
</dbReference>
<dbReference type="GO" id="GO:0003729">
    <property type="term" value="F:mRNA binding"/>
    <property type="evidence" value="ECO:0007669"/>
    <property type="project" value="UniProtKB-ARBA"/>
</dbReference>
<keyword evidence="9" id="KW-0896">Oogenesis</keyword>
<keyword evidence="8" id="KW-0694">RNA-binding</keyword>
<evidence type="ECO:0000256" key="8">
    <source>
        <dbReference type="ARBA" id="ARBA00022884"/>
    </source>
</evidence>
<proteinExistence type="inferred from homology"/>
<keyword evidence="3" id="KW-0963">Cytoplasm</keyword>
<evidence type="ECO:0000259" key="14">
    <source>
        <dbReference type="SMART" id="SM01328"/>
    </source>
</evidence>
<dbReference type="SMART" id="SM01328">
    <property type="entry name" value="zf-3CxxC"/>
    <property type="match status" value="1"/>
</dbReference>
<feature type="compositionally biased region" description="Basic and acidic residues" evidence="12">
    <location>
        <begin position="160"/>
        <end position="173"/>
    </location>
</feature>
<feature type="domain" description="3CxxC-type" evidence="14">
    <location>
        <begin position="238"/>
        <end position="323"/>
    </location>
</feature>
<keyword evidence="13" id="KW-0472">Membrane</keyword>
<evidence type="ECO:0000256" key="7">
    <source>
        <dbReference type="ARBA" id="ARBA00022833"/>
    </source>
</evidence>
<evidence type="ECO:0000313" key="15">
    <source>
        <dbReference type="Ensembl" id="ENSPREP00000015805.1"/>
    </source>
</evidence>
<feature type="region of interest" description="Disordered" evidence="12">
    <location>
        <begin position="153"/>
        <end position="184"/>
    </location>
</feature>
<evidence type="ECO:0000256" key="11">
    <source>
        <dbReference type="ARBA" id="ARBA00049576"/>
    </source>
</evidence>
<evidence type="ECO:0000256" key="2">
    <source>
        <dbReference type="ARBA" id="ARBA00022473"/>
    </source>
</evidence>
<feature type="transmembrane region" description="Helical" evidence="13">
    <location>
        <begin position="217"/>
        <end position="236"/>
    </location>
</feature>
<accession>A0A3P9P1V5</accession>
<dbReference type="InterPro" id="IPR026775">
    <property type="entry name" value="Zar1"/>
</dbReference>
<dbReference type="GO" id="GO:0036464">
    <property type="term" value="C:cytoplasmic ribonucleoprotein granule"/>
    <property type="evidence" value="ECO:0007669"/>
    <property type="project" value="UniProtKB-SubCell"/>
</dbReference>
<dbReference type="Ensembl" id="ENSPRET00000015970.1">
    <property type="protein sequence ID" value="ENSPREP00000015805.1"/>
    <property type="gene ID" value="ENSPREG00000010668.1"/>
</dbReference>
<evidence type="ECO:0000256" key="4">
    <source>
        <dbReference type="ARBA" id="ARBA00022723"/>
    </source>
</evidence>
<evidence type="ECO:0000256" key="12">
    <source>
        <dbReference type="SAM" id="MobiDB-lite"/>
    </source>
</evidence>
<reference evidence="15" key="2">
    <citation type="submission" date="2025-08" db="UniProtKB">
        <authorList>
            <consortium name="Ensembl"/>
        </authorList>
    </citation>
    <scope>IDENTIFICATION</scope>
    <source>
        <strain evidence="15">Guanapo</strain>
    </source>
</reference>
<dbReference type="GeneTree" id="ENSGT00390000012305"/>
<evidence type="ECO:0000313" key="16">
    <source>
        <dbReference type="Proteomes" id="UP000242638"/>
    </source>
</evidence>
<organism evidence="15 16">
    <name type="scientific">Poecilia reticulata</name>
    <name type="common">Guppy</name>
    <name type="synonym">Acanthophacelus reticulatus</name>
    <dbReference type="NCBI Taxonomy" id="8081"/>
    <lineage>
        <taxon>Eukaryota</taxon>
        <taxon>Metazoa</taxon>
        <taxon>Chordata</taxon>
        <taxon>Craniata</taxon>
        <taxon>Vertebrata</taxon>
        <taxon>Euteleostomi</taxon>
        <taxon>Actinopterygii</taxon>
        <taxon>Neopterygii</taxon>
        <taxon>Teleostei</taxon>
        <taxon>Neoteleostei</taxon>
        <taxon>Acanthomorphata</taxon>
        <taxon>Ovalentaria</taxon>
        <taxon>Atherinomorphae</taxon>
        <taxon>Cyprinodontiformes</taxon>
        <taxon>Poeciliidae</taxon>
        <taxon>Poeciliinae</taxon>
        <taxon>Poecilia</taxon>
    </lineage>
</organism>
<comment type="function">
    <text evidence="11">mRNA-binding protein required for maternal mRNA storage, translation and degradation during oocyte maturation. Probably promotes formation of some phase-separated membraneless compartment that stores maternal mRNAs in oocytes: acts by undergoing liquid-liquid phase separation upon binding to maternal mRNAs. Binds to the 3'-UTR of maternal mRNAs, inhibiting their translation.</text>
</comment>
<comment type="similarity">
    <text evidence="10">Belongs to the ZAR1 family.</text>
</comment>
<dbReference type="Pfam" id="PF13695">
    <property type="entry name" value="Zn_ribbon_3CxxC"/>
    <property type="match status" value="1"/>
</dbReference>
<dbReference type="GO" id="GO:0008270">
    <property type="term" value="F:zinc ion binding"/>
    <property type="evidence" value="ECO:0007669"/>
    <property type="project" value="UniProtKB-KW"/>
</dbReference>
<dbReference type="GO" id="GO:0006412">
    <property type="term" value="P:translation"/>
    <property type="evidence" value="ECO:0007669"/>
    <property type="project" value="TreeGrafter"/>
</dbReference>
<keyword evidence="4" id="KW-0479">Metal-binding</keyword>
<evidence type="ECO:0000256" key="5">
    <source>
        <dbReference type="ARBA" id="ARBA00022771"/>
    </source>
</evidence>
<keyword evidence="5" id="KW-0863">Zinc-finger</keyword>
<dbReference type="GO" id="GO:0017148">
    <property type="term" value="P:negative regulation of translation"/>
    <property type="evidence" value="ECO:0007669"/>
    <property type="project" value="UniProtKB-ARBA"/>
</dbReference>
<comment type="subcellular location">
    <subcellularLocation>
        <location evidence="1">Cytoplasm</location>
        <location evidence="1">Cytoplasmic ribonucleoprotein granule</location>
    </subcellularLocation>
</comment>
<evidence type="ECO:0000256" key="9">
    <source>
        <dbReference type="ARBA" id="ARBA00022943"/>
    </source>
</evidence>
<protein>
    <submittedName>
        <fullName evidence="15">Zygote arrest 1-like</fullName>
    </submittedName>
</protein>
<dbReference type="OMA" id="KFSCGNI"/>
<dbReference type="InterPro" id="IPR027377">
    <property type="entry name" value="ZAR1/RTP1-5-like_Znf-3CxxC"/>
</dbReference>
<sequence length="337" mass="37702">MEGFLSTFLPCSGYGAPPAQGGSWGKGDGRFLIPQGLNYLEICKTILSQVNPSLPPPPCGKVDTKECGVQVNAKVDKVVQCSLGPKTLLCVEHPASCSSCDTHESLDVTKAEGKALLATPPMSNLRFLRPVSIYSPVFDRRVFLKSLGDGAGQDPVEASDQAKSDADTDHSGDNVENGVKTTIPRASKSPNFQVGFRQLVGLKDPKLSKIRYMTYPYLYLVCTFIYFFFFVCVKFLEQRYGFFHCKKCNIRWESAYVWCISGSSKVYYKQLCRKCQVGFNPYRVESIVCKGCSQTCCSCEKKQRHINMKRPHRKDLCCRCKGMRLSCDATYSFKYIV</sequence>
<keyword evidence="7" id="KW-0862">Zinc</keyword>
<evidence type="ECO:0000256" key="1">
    <source>
        <dbReference type="ARBA" id="ARBA00004331"/>
    </source>
</evidence>
<keyword evidence="6" id="KW-0221">Differentiation</keyword>
<dbReference type="PANTHER" id="PTHR31054:SF5">
    <property type="entry name" value="PROTEIN ZAR1-LIKE"/>
    <property type="match status" value="1"/>
</dbReference>
<evidence type="ECO:0000256" key="10">
    <source>
        <dbReference type="ARBA" id="ARBA00034699"/>
    </source>
</evidence>
<evidence type="ECO:0000256" key="6">
    <source>
        <dbReference type="ARBA" id="ARBA00022782"/>
    </source>
</evidence>
<keyword evidence="2" id="KW-0217">Developmental protein</keyword>
<keyword evidence="13" id="KW-0812">Transmembrane</keyword>
<reference evidence="16" key="1">
    <citation type="submission" date="2013-11" db="EMBL/GenBank/DDBJ databases">
        <title>The genomic landscape of the Guanapo guppy.</title>
        <authorList>
            <person name="Kuenstner A."/>
            <person name="Dreyer C."/>
        </authorList>
    </citation>
    <scope>NUCLEOTIDE SEQUENCE</scope>
    <source>
        <strain evidence="16">Guanapo</strain>
    </source>
</reference>